<protein>
    <submittedName>
        <fullName evidence="1">Uncharacterized protein</fullName>
    </submittedName>
</protein>
<dbReference type="EMBL" id="EU627010">
    <property type="protein sequence ID" value="ACF42299.1"/>
    <property type="molecule type" value="Genomic_DNA"/>
</dbReference>
<name>C3RWT0_FRG3V</name>
<gene>
    <name evidence="1" type="ORF">ORF081R</name>
</gene>
<evidence type="ECO:0000313" key="2">
    <source>
        <dbReference type="Proteomes" id="UP000132997"/>
    </source>
</evidence>
<sequence>MVLLMSSVGLRCLAALPYTWRLPGVICDPWTGPTGTLDSECPVATGSGALKASLCLEYAFSIPAGAGGGSLWAPDPMPWTPLAVPPAMMLSAVVRGARLTALENWSLNPAWPGVWGLGVGSLRTADPPFPWEPTSSMMGEEDCLCGA</sequence>
<accession>C3RWT0</accession>
<dbReference type="Proteomes" id="UP000132997">
    <property type="component" value="Segment"/>
</dbReference>
<evidence type="ECO:0000313" key="1">
    <source>
        <dbReference type="EMBL" id="ACF42299.1"/>
    </source>
</evidence>
<proteinExistence type="predicted"/>
<organism evidence="1 2">
    <name type="scientific">Soft-shelled turtle iridovirus</name>
    <dbReference type="NCBI Taxonomy" id="365144"/>
    <lineage>
        <taxon>Viruses</taxon>
        <taxon>Varidnaviria</taxon>
        <taxon>Bamfordvirae</taxon>
        <taxon>Nucleocytoviricota</taxon>
        <taxon>Megaviricetes</taxon>
        <taxon>Pimascovirales</taxon>
        <taxon>Pimascovirales incertae sedis</taxon>
        <taxon>Iridoviridae</taxon>
        <taxon>Alphairidovirinae</taxon>
        <taxon>Ranavirus</taxon>
        <taxon>Ranavirus rana1</taxon>
        <taxon>Frog virus 3</taxon>
    </lineage>
</organism>
<reference evidence="1 2" key="1">
    <citation type="journal article" date="2009" name="BMC Genomics">
        <title>Complete sequence determination of a novel reptile iridovirus isolated from soft-shelled turtle and evolutionary analysis of Iridoviridae.</title>
        <authorList>
            <person name="Huang Y."/>
            <person name="Huang X."/>
            <person name="Liu H."/>
            <person name="Gong J."/>
            <person name="Ouyang Z."/>
            <person name="Cui H."/>
            <person name="Cao J."/>
            <person name="Zhao Y."/>
            <person name="Wang X."/>
            <person name="Jiang Y."/>
            <person name="Qin Q."/>
        </authorList>
    </citation>
    <scope>NUCLEOTIDE SEQUENCE [LARGE SCALE GENOMIC DNA]</scope>
</reference>